<keyword evidence="3" id="KW-1185">Reference proteome</keyword>
<gene>
    <name evidence="2" type="ORF">F2Q65_18125</name>
</gene>
<dbReference type="AlphaFoldDB" id="A0A5M8FBQ8"/>
<evidence type="ECO:0008006" key="4">
    <source>
        <dbReference type="Google" id="ProtNLM"/>
    </source>
</evidence>
<comment type="caution">
    <text evidence="2">The sequence shown here is derived from an EMBL/GenBank/DDBJ whole genome shotgun (WGS) entry which is preliminary data.</text>
</comment>
<sequence>MKKRYVLAAALLGTLLLAVPLQSQAFFGFFGGGFSFGTGWGGWGGPGWWGPGWHRGGYYGLPYSGWYRPYRDQFYWRRLYRRYGWPYFDYGLPLPYVRLPSTEEPVAITPSEPKEK</sequence>
<evidence type="ECO:0000256" key="1">
    <source>
        <dbReference type="SAM" id="SignalP"/>
    </source>
</evidence>
<evidence type="ECO:0000313" key="2">
    <source>
        <dbReference type="EMBL" id="KAA6182308.1"/>
    </source>
</evidence>
<organism evidence="2 3">
    <name type="scientific">Thiohalocapsa marina</name>
    <dbReference type="NCBI Taxonomy" id="424902"/>
    <lineage>
        <taxon>Bacteria</taxon>
        <taxon>Pseudomonadati</taxon>
        <taxon>Pseudomonadota</taxon>
        <taxon>Gammaproteobacteria</taxon>
        <taxon>Chromatiales</taxon>
        <taxon>Chromatiaceae</taxon>
        <taxon>Thiohalocapsa</taxon>
    </lineage>
</organism>
<accession>A0A5M8FBQ8</accession>
<evidence type="ECO:0000313" key="3">
    <source>
        <dbReference type="Proteomes" id="UP000322981"/>
    </source>
</evidence>
<reference evidence="2 3" key="1">
    <citation type="submission" date="2019-09" db="EMBL/GenBank/DDBJ databases">
        <title>Whole-genome sequence of the purple sulfur bacterium Thiohalocapsa marina DSM 19078.</title>
        <authorList>
            <person name="Kyndt J.A."/>
            <person name="Meyer T.E."/>
        </authorList>
    </citation>
    <scope>NUCLEOTIDE SEQUENCE [LARGE SCALE GENOMIC DNA]</scope>
    <source>
        <strain evidence="2 3">DSM 19078</strain>
    </source>
</reference>
<feature type="chain" id="PRO_5024463731" description="Sulfur globule protein CV3" evidence="1">
    <location>
        <begin position="26"/>
        <end position="116"/>
    </location>
</feature>
<proteinExistence type="predicted"/>
<protein>
    <recommendedName>
        <fullName evidence="4">Sulfur globule protein CV3</fullName>
    </recommendedName>
</protein>
<dbReference type="Proteomes" id="UP000322981">
    <property type="component" value="Unassembled WGS sequence"/>
</dbReference>
<feature type="signal peptide" evidence="1">
    <location>
        <begin position="1"/>
        <end position="25"/>
    </location>
</feature>
<dbReference type="EMBL" id="VWXX01000049">
    <property type="protein sequence ID" value="KAA6182308.1"/>
    <property type="molecule type" value="Genomic_DNA"/>
</dbReference>
<keyword evidence="1" id="KW-0732">Signal</keyword>
<dbReference type="RefSeq" id="WP_150094811.1">
    <property type="nucleotide sequence ID" value="NZ_JBFUOH010000129.1"/>
</dbReference>
<name>A0A5M8FBQ8_9GAMM</name>